<dbReference type="EMBL" id="RCHS01004191">
    <property type="protein sequence ID" value="RMX37097.1"/>
    <property type="molecule type" value="Genomic_DNA"/>
</dbReference>
<protein>
    <submittedName>
        <fullName evidence="2">Uncharacterized protein</fullName>
    </submittedName>
</protein>
<proteinExistence type="predicted"/>
<organism evidence="2 3">
    <name type="scientific">Pocillopora damicornis</name>
    <name type="common">Cauliflower coral</name>
    <name type="synonym">Millepora damicornis</name>
    <dbReference type="NCBI Taxonomy" id="46731"/>
    <lineage>
        <taxon>Eukaryota</taxon>
        <taxon>Metazoa</taxon>
        <taxon>Cnidaria</taxon>
        <taxon>Anthozoa</taxon>
        <taxon>Hexacorallia</taxon>
        <taxon>Scleractinia</taxon>
        <taxon>Astrocoeniina</taxon>
        <taxon>Pocilloporidae</taxon>
        <taxon>Pocillopora</taxon>
    </lineage>
</organism>
<accession>A0A3M6T6P7</accession>
<keyword evidence="1" id="KW-1133">Transmembrane helix</keyword>
<name>A0A3M6T6P7_POCDA</name>
<keyword evidence="1" id="KW-0472">Membrane</keyword>
<keyword evidence="3" id="KW-1185">Reference proteome</keyword>
<feature type="transmembrane region" description="Helical" evidence="1">
    <location>
        <begin position="118"/>
        <end position="140"/>
    </location>
</feature>
<reference evidence="2 3" key="1">
    <citation type="journal article" date="2018" name="Sci. Rep.">
        <title>Comparative analysis of the Pocillopora damicornis genome highlights role of immune system in coral evolution.</title>
        <authorList>
            <person name="Cunning R."/>
            <person name="Bay R.A."/>
            <person name="Gillette P."/>
            <person name="Baker A.C."/>
            <person name="Traylor-Knowles N."/>
        </authorList>
    </citation>
    <scope>NUCLEOTIDE SEQUENCE [LARGE SCALE GENOMIC DNA]</scope>
    <source>
        <strain evidence="2">RSMAS</strain>
        <tissue evidence="2">Whole animal</tissue>
    </source>
</reference>
<evidence type="ECO:0000256" key="1">
    <source>
        <dbReference type="SAM" id="Phobius"/>
    </source>
</evidence>
<sequence length="150" mass="16926">MSGEEVLAKPFLSLINKKQPHHLTFFERICQLASIVFKPFVLIKMNLGYPKEQLGNSSRLEIFCSSSPNMKFIWDSTQKTSLQLAIVIATVACRIHCPFKHRSDWNDKKVRQLQTNSNILIASLAAAGLLVGAVCMPLTISLDIHFLVWK</sequence>
<evidence type="ECO:0000313" key="3">
    <source>
        <dbReference type="Proteomes" id="UP000275408"/>
    </source>
</evidence>
<dbReference type="Gene3D" id="1.20.1070.10">
    <property type="entry name" value="Rhodopsin 7-helix transmembrane proteins"/>
    <property type="match status" value="1"/>
</dbReference>
<keyword evidence="1" id="KW-0812">Transmembrane</keyword>
<dbReference type="AlphaFoldDB" id="A0A3M6T6P7"/>
<dbReference type="Proteomes" id="UP000275408">
    <property type="component" value="Unassembled WGS sequence"/>
</dbReference>
<comment type="caution">
    <text evidence="2">The sequence shown here is derived from an EMBL/GenBank/DDBJ whole genome shotgun (WGS) entry which is preliminary data.</text>
</comment>
<gene>
    <name evidence="2" type="ORF">pdam_00016586</name>
</gene>
<evidence type="ECO:0000313" key="2">
    <source>
        <dbReference type="EMBL" id="RMX37097.1"/>
    </source>
</evidence>